<gene>
    <name evidence="3" type="ORF">KI387_024398</name>
</gene>
<keyword evidence="1" id="KW-0805">Transcription regulation</keyword>
<protein>
    <recommendedName>
        <fullName evidence="5">DELLA protein</fullName>
    </recommendedName>
</protein>
<dbReference type="PROSITE" id="PS50985">
    <property type="entry name" value="GRAS"/>
    <property type="match status" value="1"/>
</dbReference>
<evidence type="ECO:0008006" key="5">
    <source>
        <dbReference type="Google" id="ProtNLM"/>
    </source>
</evidence>
<organism evidence="3 4">
    <name type="scientific">Taxus chinensis</name>
    <name type="common">Chinese yew</name>
    <name type="synonym">Taxus wallichiana var. chinensis</name>
    <dbReference type="NCBI Taxonomy" id="29808"/>
    <lineage>
        <taxon>Eukaryota</taxon>
        <taxon>Viridiplantae</taxon>
        <taxon>Streptophyta</taxon>
        <taxon>Embryophyta</taxon>
        <taxon>Tracheophyta</taxon>
        <taxon>Spermatophyta</taxon>
        <taxon>Pinopsida</taxon>
        <taxon>Pinidae</taxon>
        <taxon>Conifers II</taxon>
        <taxon>Cupressales</taxon>
        <taxon>Taxaceae</taxon>
        <taxon>Taxus</taxon>
    </lineage>
</organism>
<sequence>HKERIQEDINHSKEAEGSLGLQLVCLLLNCASAMAENNKILPENLLRKLYSKVTINGNSIERVAAHFAEALSAKMEAPPTPLLFCKKLNADSEQPDEKETSEAQFAAMIDFYRVSPFYQFAHLTANQAIIEAFEGKSHLHVIDFDISHGIQWSSLIQSLSERKDVAALRITGFGRDMNVLNATGIRLRGFASSYGLTSFEFHPFLEGSNEISTEILQIKEEETVAVNMVFVFEQTRGRFWSYCYPQPVERY</sequence>
<keyword evidence="4" id="KW-1185">Reference proteome</keyword>
<dbReference type="Proteomes" id="UP000824469">
    <property type="component" value="Unassembled WGS sequence"/>
</dbReference>
<reference evidence="3 4" key="1">
    <citation type="journal article" date="2021" name="Nat. Plants">
        <title>The Taxus genome provides insights into paclitaxel biosynthesis.</title>
        <authorList>
            <person name="Xiong X."/>
            <person name="Gou J."/>
            <person name="Liao Q."/>
            <person name="Li Y."/>
            <person name="Zhou Q."/>
            <person name="Bi G."/>
            <person name="Li C."/>
            <person name="Du R."/>
            <person name="Wang X."/>
            <person name="Sun T."/>
            <person name="Guo L."/>
            <person name="Liang H."/>
            <person name="Lu P."/>
            <person name="Wu Y."/>
            <person name="Zhang Z."/>
            <person name="Ro D.K."/>
            <person name="Shang Y."/>
            <person name="Huang S."/>
            <person name="Yan J."/>
        </authorList>
    </citation>
    <scope>NUCLEOTIDE SEQUENCE [LARGE SCALE GENOMIC DNA]</scope>
    <source>
        <strain evidence="3">Ta-2019</strain>
    </source>
</reference>
<dbReference type="AlphaFoldDB" id="A0AA38L8V4"/>
<evidence type="ECO:0000256" key="2">
    <source>
        <dbReference type="ARBA" id="ARBA00023163"/>
    </source>
</evidence>
<proteinExistence type="predicted"/>
<evidence type="ECO:0000313" key="4">
    <source>
        <dbReference type="Proteomes" id="UP000824469"/>
    </source>
</evidence>
<dbReference type="PANTHER" id="PTHR31636">
    <property type="entry name" value="OSJNBA0084A10.13 PROTEIN-RELATED"/>
    <property type="match status" value="1"/>
</dbReference>
<comment type="caution">
    <text evidence="3">The sequence shown here is derived from an EMBL/GenBank/DDBJ whole genome shotgun (WGS) entry which is preliminary data.</text>
</comment>
<accession>A0AA38L8V4</accession>
<evidence type="ECO:0000313" key="3">
    <source>
        <dbReference type="EMBL" id="KAH9315771.1"/>
    </source>
</evidence>
<dbReference type="InterPro" id="IPR005202">
    <property type="entry name" value="TF_GRAS"/>
</dbReference>
<dbReference type="Pfam" id="PF03514">
    <property type="entry name" value="GRAS"/>
    <property type="match status" value="1"/>
</dbReference>
<evidence type="ECO:0000256" key="1">
    <source>
        <dbReference type="ARBA" id="ARBA00023015"/>
    </source>
</evidence>
<dbReference type="EMBL" id="JAHRHJ020000005">
    <property type="protein sequence ID" value="KAH9315771.1"/>
    <property type="molecule type" value="Genomic_DNA"/>
</dbReference>
<name>A0AA38L8V4_TAXCH</name>
<feature type="non-terminal residue" evidence="3">
    <location>
        <position position="1"/>
    </location>
</feature>
<keyword evidence="2" id="KW-0804">Transcription</keyword>
<dbReference type="OMA" id="CKEQFGH"/>